<dbReference type="AlphaFoldDB" id="A0A1S9PI91"/>
<dbReference type="InterPro" id="IPR022409">
    <property type="entry name" value="PKD/Chitinase_dom"/>
</dbReference>
<dbReference type="Proteomes" id="UP000189739">
    <property type="component" value="Unassembled WGS sequence"/>
</dbReference>
<dbReference type="SMART" id="SM00089">
    <property type="entry name" value="PKD"/>
    <property type="match status" value="2"/>
</dbReference>
<name>A0A1S9PI91_9SPHI</name>
<feature type="domain" description="PKD" evidence="1">
    <location>
        <begin position="355"/>
        <end position="404"/>
    </location>
</feature>
<dbReference type="InterPro" id="IPR013783">
    <property type="entry name" value="Ig-like_fold"/>
</dbReference>
<dbReference type="InterPro" id="IPR026341">
    <property type="entry name" value="T9SS_type_B"/>
</dbReference>
<accession>A0A1S9PI91</accession>
<proteinExistence type="predicted"/>
<reference evidence="2 3" key="1">
    <citation type="submission" date="2016-07" db="EMBL/GenBank/DDBJ databases">
        <title>Genomic analysis of zinc-resistant bacterium Mucilaginibacter pedocola TBZ30.</title>
        <authorList>
            <person name="Huang J."/>
            <person name="Tang J."/>
        </authorList>
    </citation>
    <scope>NUCLEOTIDE SEQUENCE [LARGE SCALE GENOMIC DNA]</scope>
    <source>
        <strain evidence="2 3">TBZ30</strain>
    </source>
</reference>
<dbReference type="InterPro" id="IPR035986">
    <property type="entry name" value="PKD_dom_sf"/>
</dbReference>
<evidence type="ECO:0000313" key="2">
    <source>
        <dbReference type="EMBL" id="OOQ60670.1"/>
    </source>
</evidence>
<organism evidence="2 3">
    <name type="scientific">Mucilaginibacter pedocola</name>
    <dbReference type="NCBI Taxonomy" id="1792845"/>
    <lineage>
        <taxon>Bacteria</taxon>
        <taxon>Pseudomonadati</taxon>
        <taxon>Bacteroidota</taxon>
        <taxon>Sphingobacteriia</taxon>
        <taxon>Sphingobacteriales</taxon>
        <taxon>Sphingobacteriaceae</taxon>
        <taxon>Mucilaginibacter</taxon>
    </lineage>
</organism>
<dbReference type="EMBL" id="MBTF01000005">
    <property type="protein sequence ID" value="OOQ60670.1"/>
    <property type="molecule type" value="Genomic_DNA"/>
</dbReference>
<evidence type="ECO:0000313" key="3">
    <source>
        <dbReference type="Proteomes" id="UP000189739"/>
    </source>
</evidence>
<comment type="caution">
    <text evidence="2">The sequence shown here is derived from an EMBL/GenBank/DDBJ whole genome shotgun (WGS) entry which is preliminary data.</text>
</comment>
<gene>
    <name evidence="2" type="ORF">BC343_24055</name>
</gene>
<dbReference type="Gene3D" id="2.60.40.10">
    <property type="entry name" value="Immunoglobulins"/>
    <property type="match status" value="1"/>
</dbReference>
<dbReference type="NCBIfam" id="TIGR04131">
    <property type="entry name" value="Bac_Flav_CTERM"/>
    <property type="match status" value="1"/>
</dbReference>
<dbReference type="STRING" id="1792845.BC343_24055"/>
<dbReference type="Pfam" id="PF13585">
    <property type="entry name" value="CHU_C"/>
    <property type="match status" value="1"/>
</dbReference>
<dbReference type="SUPFAM" id="SSF49299">
    <property type="entry name" value="PKD domain"/>
    <property type="match status" value="1"/>
</dbReference>
<dbReference type="PROSITE" id="PS50093">
    <property type="entry name" value="PKD"/>
    <property type="match status" value="1"/>
</dbReference>
<evidence type="ECO:0000259" key="1">
    <source>
        <dbReference type="PROSITE" id="PS50093"/>
    </source>
</evidence>
<dbReference type="InterPro" id="IPR000601">
    <property type="entry name" value="PKD_dom"/>
</dbReference>
<keyword evidence="3" id="KW-1185">Reference proteome</keyword>
<sequence>MLLSLATKVLAVPATADSLKLLKTMPAANCGIDWATWGNINSNVAEGEIATSTGNVRVTLTSYFAGKTDIFNRAKFDASPYPAPNGMVPQTTWGSGQRGRSTVCFSRKVTNPVMLISSLGSDVGNNTTALNFSAPYIVLYDGGGMTYNHDSKLTGHEGFAIVLFPGEFECIDIGSDNEEFYSNITWGLAPVTSPVDIEYTSGPCGVSNFKAVGGNGVSYKWYGGGDSPTSQINHVYQSGFYAVAVTDANGCSNFYGRGFALPVATSPQAYLTTVATSCNSITIAASPGQTYQWNGGLTPTERENTFTTSGKYSVIITQENGCTSYAEQEVTLGATITGNSTGCGSLTLTASGGQTYLWDGGNTPNSASNTFTQSGTYTVLVTNADGCTASASKTITIEAPTLTITGNTKGCDQVTLTASGATYYLWSGGLTPTNATNTFTTSGTYTLFATDANGCSATVSKTVEIANSGVSITGNPLSCERVTLTASGGVAYLWNGGESPTSAVNTFIVGGLYTVTITTANGCQTTLNQQVTISPPYPTLIRVSDCGSTTVTAGGWEKYVWDGGETPIGPTNTFRASGTYNLTLTDATGCTTTVPIPVTVEPPLNPKVEITSDTQVAVCAGTLISFTATGTDEGLVPRYDWYRNDTKVGEGKTYSANNLENGDRITCRLTATRECTVPPVGISDPIIIQITPSPTITFNKGFVAIDGKAVQIEPVITGNITSYRWSPATGLSDATVKTPLANPEETTVYTLTVVGTSGCENSAEVTVSVAQSMNVPNTFTPNADGVNDTWALTFLPAFPQARVNVYNRYGLQVFHSVGYKKPWDGTSGGKQLPAGVYYYIIDLRTDGRKPQTGYITILR</sequence>
<protein>
    <recommendedName>
        <fullName evidence="1">PKD domain-containing protein</fullName>
    </recommendedName>
</protein>